<evidence type="ECO:0000256" key="1">
    <source>
        <dbReference type="SAM" id="SignalP"/>
    </source>
</evidence>
<proteinExistence type="predicted"/>
<dbReference type="AlphaFoldDB" id="A0A817SPE8"/>
<evidence type="ECO:0000313" key="2">
    <source>
        <dbReference type="EMBL" id="CAF3296823.1"/>
    </source>
</evidence>
<dbReference type="EMBL" id="CAJNXB010003102">
    <property type="protein sequence ID" value="CAF3296823.1"/>
    <property type="molecule type" value="Genomic_DNA"/>
</dbReference>
<reference evidence="2" key="1">
    <citation type="submission" date="2021-02" db="EMBL/GenBank/DDBJ databases">
        <authorList>
            <person name="Nowell W R."/>
        </authorList>
    </citation>
    <scope>NUCLEOTIDE SEQUENCE</scope>
</reference>
<feature type="signal peptide" evidence="1">
    <location>
        <begin position="1"/>
        <end position="21"/>
    </location>
</feature>
<accession>A0A817SPE8</accession>
<dbReference type="Proteomes" id="UP000663825">
    <property type="component" value="Unassembled WGS sequence"/>
</dbReference>
<name>A0A817SPE8_9BILA</name>
<protein>
    <submittedName>
        <fullName evidence="2">Uncharacterized protein</fullName>
    </submittedName>
</protein>
<gene>
    <name evidence="2" type="ORF">TIS948_LOCUS17995</name>
</gene>
<comment type="caution">
    <text evidence="2">The sequence shown here is derived from an EMBL/GenBank/DDBJ whole genome shotgun (WGS) entry which is preliminary data.</text>
</comment>
<feature type="chain" id="PRO_5032727788" evidence="1">
    <location>
        <begin position="22"/>
        <end position="86"/>
    </location>
</feature>
<evidence type="ECO:0000313" key="3">
    <source>
        <dbReference type="Proteomes" id="UP000663825"/>
    </source>
</evidence>
<sequence>MEHTFLGGLSCALLKLFSVGGVDNFVNNYDLSKLINKRFCQLEYYEDSQKAIIIIFFTFKENSFMNYEQYHICALQVVFFYDHLIV</sequence>
<organism evidence="2 3">
    <name type="scientific">Rotaria socialis</name>
    <dbReference type="NCBI Taxonomy" id="392032"/>
    <lineage>
        <taxon>Eukaryota</taxon>
        <taxon>Metazoa</taxon>
        <taxon>Spiralia</taxon>
        <taxon>Gnathifera</taxon>
        <taxon>Rotifera</taxon>
        <taxon>Eurotatoria</taxon>
        <taxon>Bdelloidea</taxon>
        <taxon>Philodinida</taxon>
        <taxon>Philodinidae</taxon>
        <taxon>Rotaria</taxon>
    </lineage>
</organism>
<keyword evidence="1" id="KW-0732">Signal</keyword>